<organism evidence="2 3">
    <name type="scientific">Ephemerocybe angulata</name>
    <dbReference type="NCBI Taxonomy" id="980116"/>
    <lineage>
        <taxon>Eukaryota</taxon>
        <taxon>Fungi</taxon>
        <taxon>Dikarya</taxon>
        <taxon>Basidiomycota</taxon>
        <taxon>Agaricomycotina</taxon>
        <taxon>Agaricomycetes</taxon>
        <taxon>Agaricomycetidae</taxon>
        <taxon>Agaricales</taxon>
        <taxon>Agaricineae</taxon>
        <taxon>Psathyrellaceae</taxon>
        <taxon>Ephemerocybe</taxon>
    </lineage>
</organism>
<keyword evidence="1" id="KW-0175">Coiled coil</keyword>
<evidence type="ECO:0000313" key="2">
    <source>
        <dbReference type="EMBL" id="KAF6749790.1"/>
    </source>
</evidence>
<dbReference type="Proteomes" id="UP000521943">
    <property type="component" value="Unassembled WGS sequence"/>
</dbReference>
<proteinExistence type="predicted"/>
<protein>
    <submittedName>
        <fullName evidence="2">Uncharacterized protein</fullName>
    </submittedName>
</protein>
<comment type="caution">
    <text evidence="2">The sequence shown here is derived from an EMBL/GenBank/DDBJ whole genome shotgun (WGS) entry which is preliminary data.</text>
</comment>
<keyword evidence="3" id="KW-1185">Reference proteome</keyword>
<reference evidence="2 3" key="1">
    <citation type="submission" date="2020-07" db="EMBL/GenBank/DDBJ databases">
        <title>Comparative genomics of pyrophilous fungi reveals a link between fire events and developmental genes.</title>
        <authorList>
            <consortium name="DOE Joint Genome Institute"/>
            <person name="Steindorff A.S."/>
            <person name="Carver A."/>
            <person name="Calhoun S."/>
            <person name="Stillman K."/>
            <person name="Liu H."/>
            <person name="Lipzen A."/>
            <person name="Pangilinan J."/>
            <person name="Labutti K."/>
            <person name="Bruns T.D."/>
            <person name="Grigoriev I.V."/>
        </authorList>
    </citation>
    <scope>NUCLEOTIDE SEQUENCE [LARGE SCALE GENOMIC DNA]</scope>
    <source>
        <strain evidence="2 3">CBS 144469</strain>
    </source>
</reference>
<feature type="coiled-coil region" evidence="1">
    <location>
        <begin position="147"/>
        <end position="181"/>
    </location>
</feature>
<dbReference type="AlphaFoldDB" id="A0A8H6HMJ4"/>
<sequence length="253" mass="28002">MTRPPPTSLIQCSAPDHSQASLSRRWAEAAHRRSMPLWHCDDATVRDSMPKSDKAEVTVIAPRARRHLANRANNNRDVTPQATSSNLRGRRPAAGIENTIGAETAGVNAAVARAQRRLARETNRNGLVETAEAGAHWEVLKGDAAPIAAYKVEKEVLERKVTKLKKKVDDLHQALAVSKNNEMIAAAEVETLQERLDWEKGVTTRLYEEKGILLERLANSQQLVQLFQNEGAELPGGWSQPPTRDVQALDVFE</sequence>
<gene>
    <name evidence="2" type="ORF">DFP72DRAFT_1073014</name>
</gene>
<dbReference type="EMBL" id="JACGCI010000061">
    <property type="protein sequence ID" value="KAF6749790.1"/>
    <property type="molecule type" value="Genomic_DNA"/>
</dbReference>
<name>A0A8H6HMJ4_9AGAR</name>
<evidence type="ECO:0000313" key="3">
    <source>
        <dbReference type="Proteomes" id="UP000521943"/>
    </source>
</evidence>
<accession>A0A8H6HMJ4</accession>
<evidence type="ECO:0000256" key="1">
    <source>
        <dbReference type="SAM" id="Coils"/>
    </source>
</evidence>